<protein>
    <submittedName>
        <fullName evidence="1">Uncharacterized protein</fullName>
    </submittedName>
</protein>
<accession>A0AAV5R6F9</accession>
<keyword evidence="2" id="KW-1185">Reference proteome</keyword>
<evidence type="ECO:0000313" key="2">
    <source>
        <dbReference type="Proteomes" id="UP001378960"/>
    </source>
</evidence>
<sequence>MSRLEILALLERLEYPPSTVQPTTHSNIPLSIANTQYPPFLYQIPTSQPYISIDTNNNNNNNNNNDQEHLLQRIQSIKDSNQRLTSYIRQIIIDYIFELELKPILPKSNLSDKRNSFLKLIQLLLNNNLLNPNSIDPTYIKVSTLDDPLIRFLLTNKLIQVHPNDQNKIKLYDLSINL</sequence>
<gene>
    <name evidence="1" type="ORF">DAPK24_034670</name>
</gene>
<reference evidence="1 2" key="1">
    <citation type="journal article" date="2023" name="Elife">
        <title>Identification of key yeast species and microbe-microbe interactions impacting larval growth of Drosophila in the wild.</title>
        <authorList>
            <person name="Mure A."/>
            <person name="Sugiura Y."/>
            <person name="Maeda R."/>
            <person name="Honda K."/>
            <person name="Sakurai N."/>
            <person name="Takahashi Y."/>
            <person name="Watada M."/>
            <person name="Katoh T."/>
            <person name="Gotoh A."/>
            <person name="Gotoh Y."/>
            <person name="Taniguchi I."/>
            <person name="Nakamura K."/>
            <person name="Hayashi T."/>
            <person name="Katayama T."/>
            <person name="Uemura T."/>
            <person name="Hattori Y."/>
        </authorList>
    </citation>
    <scope>NUCLEOTIDE SEQUENCE [LARGE SCALE GENOMIC DNA]</scope>
    <source>
        <strain evidence="1 2">PK-24</strain>
    </source>
</reference>
<proteinExistence type="predicted"/>
<comment type="caution">
    <text evidence="1">The sequence shown here is derived from an EMBL/GenBank/DDBJ whole genome shotgun (WGS) entry which is preliminary data.</text>
</comment>
<organism evidence="1 2">
    <name type="scientific">Pichia kluyveri</name>
    <name type="common">Yeast</name>
    <dbReference type="NCBI Taxonomy" id="36015"/>
    <lineage>
        <taxon>Eukaryota</taxon>
        <taxon>Fungi</taxon>
        <taxon>Dikarya</taxon>
        <taxon>Ascomycota</taxon>
        <taxon>Saccharomycotina</taxon>
        <taxon>Pichiomycetes</taxon>
        <taxon>Pichiales</taxon>
        <taxon>Pichiaceae</taxon>
        <taxon>Pichia</taxon>
    </lineage>
</organism>
<evidence type="ECO:0000313" key="1">
    <source>
        <dbReference type="EMBL" id="GMM46892.1"/>
    </source>
</evidence>
<dbReference type="EMBL" id="BTGB01000005">
    <property type="protein sequence ID" value="GMM46892.1"/>
    <property type="molecule type" value="Genomic_DNA"/>
</dbReference>
<dbReference type="Proteomes" id="UP001378960">
    <property type="component" value="Unassembled WGS sequence"/>
</dbReference>
<name>A0AAV5R6F9_PICKL</name>
<dbReference type="AlphaFoldDB" id="A0AAV5R6F9"/>